<dbReference type="SUPFAM" id="SSF46955">
    <property type="entry name" value="Putative DNA-binding domain"/>
    <property type="match status" value="1"/>
</dbReference>
<keyword evidence="2" id="KW-0238">DNA-binding</keyword>
<dbReference type="PANTHER" id="PTHR30204">
    <property type="entry name" value="REDOX-CYCLING DRUG-SENSING TRANSCRIPTIONAL ACTIVATOR SOXR"/>
    <property type="match status" value="1"/>
</dbReference>
<keyword evidence="3" id="KW-0804">Transcription</keyword>
<dbReference type="InterPro" id="IPR015358">
    <property type="entry name" value="Tscrpt_reg_MerR_DNA-bd"/>
</dbReference>
<dbReference type="RefSeq" id="WP_301478307.1">
    <property type="nucleotide sequence ID" value="NZ_BAAAHU010000073.1"/>
</dbReference>
<feature type="domain" description="HTH merR-type" evidence="6">
    <location>
        <begin position="3"/>
        <end position="71"/>
    </location>
</feature>
<sequence length="177" mass="19644">MDLIPIGEAARRLGVRTSALRYYEERGLVRPAARVNGKRVDGLREMRRLAFLRIAQRLGIRLHTAAAVLDDTSGRWRATVGERIAELEELIARAQEARDFLIHALGCPAEHPARECPHLLDALDRLLAGTSFEQLAAEHTNPGRRDHGPRPGSQRPHRAGREAPGEVRDLRPAAPDA</sequence>
<evidence type="ECO:0000256" key="3">
    <source>
        <dbReference type="ARBA" id="ARBA00023163"/>
    </source>
</evidence>
<dbReference type="InterPro" id="IPR009061">
    <property type="entry name" value="DNA-bd_dom_put_sf"/>
</dbReference>
<evidence type="ECO:0000313" key="7">
    <source>
        <dbReference type="EMBL" id="GAA1016038.1"/>
    </source>
</evidence>
<dbReference type="SMART" id="SM00422">
    <property type="entry name" value="HTH_MERR"/>
    <property type="match status" value="1"/>
</dbReference>
<evidence type="ECO:0000256" key="5">
    <source>
        <dbReference type="SAM" id="MobiDB-lite"/>
    </source>
</evidence>
<feature type="coiled-coil region" evidence="4">
    <location>
        <begin position="77"/>
        <end position="104"/>
    </location>
</feature>
<dbReference type="EMBL" id="BAAAHU010000073">
    <property type="protein sequence ID" value="GAA1016038.1"/>
    <property type="molecule type" value="Genomic_DNA"/>
</dbReference>
<feature type="region of interest" description="Disordered" evidence="5">
    <location>
        <begin position="138"/>
        <end position="177"/>
    </location>
</feature>
<dbReference type="Proteomes" id="UP001501072">
    <property type="component" value="Unassembled WGS sequence"/>
</dbReference>
<feature type="compositionally biased region" description="Basic and acidic residues" evidence="5">
    <location>
        <begin position="159"/>
        <end position="171"/>
    </location>
</feature>
<proteinExistence type="predicted"/>
<evidence type="ECO:0000256" key="4">
    <source>
        <dbReference type="SAM" id="Coils"/>
    </source>
</evidence>
<accession>A0ABN1T5P1</accession>
<evidence type="ECO:0000313" key="8">
    <source>
        <dbReference type="Proteomes" id="UP001501072"/>
    </source>
</evidence>
<gene>
    <name evidence="7" type="ORF">GCM10009564_50200</name>
</gene>
<dbReference type="Pfam" id="PF09278">
    <property type="entry name" value="MerR-DNA-bind"/>
    <property type="match status" value="1"/>
</dbReference>
<dbReference type="PROSITE" id="PS50937">
    <property type="entry name" value="HTH_MERR_2"/>
    <property type="match status" value="1"/>
</dbReference>
<evidence type="ECO:0000256" key="1">
    <source>
        <dbReference type="ARBA" id="ARBA00023015"/>
    </source>
</evidence>
<protein>
    <recommendedName>
        <fullName evidence="6">HTH merR-type domain-containing protein</fullName>
    </recommendedName>
</protein>
<organism evidence="7 8">
    <name type="scientific">Streptomyces thermogriseus</name>
    <dbReference type="NCBI Taxonomy" id="75292"/>
    <lineage>
        <taxon>Bacteria</taxon>
        <taxon>Bacillati</taxon>
        <taxon>Actinomycetota</taxon>
        <taxon>Actinomycetes</taxon>
        <taxon>Kitasatosporales</taxon>
        <taxon>Streptomycetaceae</taxon>
        <taxon>Streptomyces</taxon>
    </lineage>
</organism>
<comment type="caution">
    <text evidence="7">The sequence shown here is derived from an EMBL/GenBank/DDBJ whole genome shotgun (WGS) entry which is preliminary data.</text>
</comment>
<dbReference type="InterPro" id="IPR047057">
    <property type="entry name" value="MerR_fam"/>
</dbReference>
<dbReference type="InterPro" id="IPR000551">
    <property type="entry name" value="MerR-type_HTH_dom"/>
</dbReference>
<evidence type="ECO:0000259" key="6">
    <source>
        <dbReference type="PROSITE" id="PS50937"/>
    </source>
</evidence>
<keyword evidence="4" id="KW-0175">Coiled coil</keyword>
<name>A0ABN1T5P1_9ACTN</name>
<dbReference type="PANTHER" id="PTHR30204:SF97">
    <property type="entry name" value="MERR FAMILY REGULATORY PROTEIN"/>
    <property type="match status" value="1"/>
</dbReference>
<keyword evidence="8" id="KW-1185">Reference proteome</keyword>
<dbReference type="Pfam" id="PF00376">
    <property type="entry name" value="MerR"/>
    <property type="match status" value="1"/>
</dbReference>
<reference evidence="7 8" key="1">
    <citation type="journal article" date="2019" name="Int. J. Syst. Evol. Microbiol.">
        <title>The Global Catalogue of Microorganisms (GCM) 10K type strain sequencing project: providing services to taxonomists for standard genome sequencing and annotation.</title>
        <authorList>
            <consortium name="The Broad Institute Genomics Platform"/>
            <consortium name="The Broad Institute Genome Sequencing Center for Infectious Disease"/>
            <person name="Wu L."/>
            <person name="Ma J."/>
        </authorList>
    </citation>
    <scope>NUCLEOTIDE SEQUENCE [LARGE SCALE GENOMIC DNA]</scope>
    <source>
        <strain evidence="7 8">JCM 11269</strain>
    </source>
</reference>
<evidence type="ECO:0000256" key="2">
    <source>
        <dbReference type="ARBA" id="ARBA00023125"/>
    </source>
</evidence>
<dbReference type="Gene3D" id="1.10.1660.10">
    <property type="match status" value="1"/>
</dbReference>
<dbReference type="PRINTS" id="PR00040">
    <property type="entry name" value="HTHMERR"/>
</dbReference>
<keyword evidence="1" id="KW-0805">Transcription regulation</keyword>